<dbReference type="InterPro" id="IPR035906">
    <property type="entry name" value="MetI-like_sf"/>
</dbReference>
<dbReference type="AlphaFoldDB" id="A0A348G0H1"/>
<evidence type="ECO:0000256" key="1">
    <source>
        <dbReference type="ARBA" id="ARBA00004651"/>
    </source>
</evidence>
<dbReference type="EMBL" id="AP018907">
    <property type="protein sequence ID" value="BBF93054.1"/>
    <property type="molecule type" value="Genomic_DNA"/>
</dbReference>
<dbReference type="Proteomes" id="UP000266934">
    <property type="component" value="Chromosome"/>
</dbReference>
<comment type="similarity">
    <text evidence="6">Belongs to the binding-protein-dependent transport system permease family.</text>
</comment>
<reference evidence="8 9" key="1">
    <citation type="submission" date="2018-08" db="EMBL/GenBank/DDBJ databases">
        <title>Complete genome sequencing of Blastochloris tepida GI.</title>
        <authorList>
            <person name="Tsukatani Y."/>
            <person name="Mori H."/>
        </authorList>
    </citation>
    <scope>NUCLEOTIDE SEQUENCE [LARGE SCALE GENOMIC DNA]</scope>
    <source>
        <strain evidence="8 9">GI</strain>
    </source>
</reference>
<evidence type="ECO:0000256" key="2">
    <source>
        <dbReference type="ARBA" id="ARBA00022448"/>
    </source>
</evidence>
<accession>A0A348G0H1</accession>
<proteinExistence type="inferred from homology"/>
<evidence type="ECO:0000259" key="7">
    <source>
        <dbReference type="PROSITE" id="PS50928"/>
    </source>
</evidence>
<dbReference type="PROSITE" id="PS50928">
    <property type="entry name" value="ABC_TM1"/>
    <property type="match status" value="1"/>
</dbReference>
<dbReference type="PANTHER" id="PTHR30043">
    <property type="entry name" value="PHOSPHONATES TRANSPORT SYSTEM PERMEASE PROTEIN"/>
    <property type="match status" value="1"/>
</dbReference>
<feature type="transmembrane region" description="Helical" evidence="6">
    <location>
        <begin position="140"/>
        <end position="163"/>
    </location>
</feature>
<dbReference type="OrthoDB" id="7820570at2"/>
<gene>
    <name evidence="8" type="primary">phoT</name>
    <name evidence="8" type="ORF">BLTE_17390</name>
</gene>
<dbReference type="Pfam" id="PF00528">
    <property type="entry name" value="BPD_transp_1"/>
    <property type="match status" value="1"/>
</dbReference>
<evidence type="ECO:0000256" key="5">
    <source>
        <dbReference type="ARBA" id="ARBA00023136"/>
    </source>
</evidence>
<feature type="transmembrane region" description="Helical" evidence="6">
    <location>
        <begin position="227"/>
        <end position="243"/>
    </location>
</feature>
<name>A0A348G0H1_9HYPH</name>
<keyword evidence="5 6" id="KW-0472">Membrane</keyword>
<sequence length="287" mass="30904">MAERPRLSADPRAAAARHPALFQRVTRARIATVLVIIAMLALFALGIVMLEFDARRFFQGLFRLGEFVVFMVPPSTGNWATFLIYLHALAETVAIALLGTLLAAVPAIVFGFLAAKNVVPQFLIHFLSRRVLDTVRGVDELIWALIWVNVVGLGPFAGILAVASANFGAFGKLFSEAIEAADPKPVEGVVSAGGGRLAAVRFGLWPQVAPVIASQVLYYFESNTRSATIIGIVGAGGIGLHLAEQIRTLEFQHVSALVLMILATVAVIDWLSTMLRFSIIGRRETVG</sequence>
<dbReference type="PANTHER" id="PTHR30043:SF9">
    <property type="entry name" value="PHOSPHONATES TRANSPORT SYSTEM PERMEASE PROTEIN"/>
    <property type="match status" value="1"/>
</dbReference>
<feature type="transmembrane region" description="Helical" evidence="6">
    <location>
        <begin position="94"/>
        <end position="119"/>
    </location>
</feature>
<dbReference type="GO" id="GO:0005886">
    <property type="term" value="C:plasma membrane"/>
    <property type="evidence" value="ECO:0007669"/>
    <property type="project" value="UniProtKB-SubCell"/>
</dbReference>
<organism evidence="8 9">
    <name type="scientific">Blastochloris tepida</name>
    <dbReference type="NCBI Taxonomy" id="2233851"/>
    <lineage>
        <taxon>Bacteria</taxon>
        <taxon>Pseudomonadati</taxon>
        <taxon>Pseudomonadota</taxon>
        <taxon>Alphaproteobacteria</taxon>
        <taxon>Hyphomicrobiales</taxon>
        <taxon>Blastochloridaceae</taxon>
        <taxon>Blastochloris</taxon>
    </lineage>
</organism>
<feature type="transmembrane region" description="Helical" evidence="6">
    <location>
        <begin position="255"/>
        <end position="275"/>
    </location>
</feature>
<dbReference type="InterPro" id="IPR005769">
    <property type="entry name" value="PhnE/PtxC"/>
</dbReference>
<evidence type="ECO:0000256" key="4">
    <source>
        <dbReference type="ARBA" id="ARBA00022989"/>
    </source>
</evidence>
<protein>
    <submittedName>
        <fullName evidence="8">Phosphonate ABC transporter, permease protein PhnE</fullName>
    </submittedName>
</protein>
<dbReference type="SUPFAM" id="SSF161098">
    <property type="entry name" value="MetI-like"/>
    <property type="match status" value="1"/>
</dbReference>
<keyword evidence="9" id="KW-1185">Reference proteome</keyword>
<feature type="transmembrane region" description="Helical" evidence="6">
    <location>
        <begin position="64"/>
        <end position="88"/>
    </location>
</feature>
<comment type="subcellular location">
    <subcellularLocation>
        <location evidence="1 6">Cell membrane</location>
        <topology evidence="1 6">Multi-pass membrane protein</topology>
    </subcellularLocation>
</comment>
<keyword evidence="2 6" id="KW-0813">Transport</keyword>
<keyword evidence="3 6" id="KW-0812">Transmembrane</keyword>
<evidence type="ECO:0000313" key="9">
    <source>
        <dbReference type="Proteomes" id="UP000266934"/>
    </source>
</evidence>
<dbReference type="Gene3D" id="1.10.3720.10">
    <property type="entry name" value="MetI-like"/>
    <property type="match status" value="1"/>
</dbReference>
<dbReference type="GO" id="GO:0015416">
    <property type="term" value="F:ABC-type phosphonate transporter activity"/>
    <property type="evidence" value="ECO:0007669"/>
    <property type="project" value="InterPro"/>
</dbReference>
<dbReference type="KEGG" id="blag:BLTE_17390"/>
<evidence type="ECO:0000313" key="8">
    <source>
        <dbReference type="EMBL" id="BBF93054.1"/>
    </source>
</evidence>
<keyword evidence="4 6" id="KW-1133">Transmembrane helix</keyword>
<feature type="domain" description="ABC transmembrane type-1" evidence="7">
    <location>
        <begin position="89"/>
        <end position="272"/>
    </location>
</feature>
<dbReference type="InterPro" id="IPR000515">
    <property type="entry name" value="MetI-like"/>
</dbReference>
<evidence type="ECO:0000256" key="3">
    <source>
        <dbReference type="ARBA" id="ARBA00022692"/>
    </source>
</evidence>
<feature type="transmembrane region" description="Helical" evidence="6">
    <location>
        <begin position="30"/>
        <end position="52"/>
    </location>
</feature>
<evidence type="ECO:0000256" key="6">
    <source>
        <dbReference type="RuleBase" id="RU363032"/>
    </source>
</evidence>
<dbReference type="NCBIfam" id="TIGR01097">
    <property type="entry name" value="PhnE"/>
    <property type="match status" value="1"/>
</dbReference>